<keyword evidence="4" id="KW-0547">Nucleotide-binding</keyword>
<proteinExistence type="inferred from homology"/>
<keyword evidence="3" id="KW-0677">Repeat</keyword>
<evidence type="ECO:0000259" key="10">
    <source>
        <dbReference type="Pfam" id="PF23559"/>
    </source>
</evidence>
<dbReference type="SUPFAM" id="SSF52047">
    <property type="entry name" value="RNI-like"/>
    <property type="match status" value="1"/>
</dbReference>
<reference evidence="12" key="1">
    <citation type="submission" date="2023-03" db="EMBL/GenBank/DDBJ databases">
        <title>Chromosome-scale reference genome and RAD-based genetic map of yellow starthistle (Centaurea solstitialis) reveal putative structural variation and QTLs associated with invader traits.</title>
        <authorList>
            <person name="Reatini B."/>
            <person name="Cang F.A."/>
            <person name="Jiang Q."/>
            <person name="Mckibben M.T.W."/>
            <person name="Barker M.S."/>
            <person name="Rieseberg L.H."/>
            <person name="Dlugosch K.M."/>
        </authorList>
    </citation>
    <scope>NUCLEOTIDE SEQUENCE</scope>
    <source>
        <strain evidence="12">CAN-66</strain>
        <tissue evidence="12">Leaf</tissue>
    </source>
</reference>
<comment type="similarity">
    <text evidence="1">Belongs to the disease resistance NB-LRR family.</text>
</comment>
<evidence type="ECO:0000256" key="4">
    <source>
        <dbReference type="ARBA" id="ARBA00022741"/>
    </source>
</evidence>
<evidence type="ECO:0000313" key="13">
    <source>
        <dbReference type="Proteomes" id="UP001172457"/>
    </source>
</evidence>
<dbReference type="Pfam" id="PF23598">
    <property type="entry name" value="LRR_14"/>
    <property type="match status" value="1"/>
</dbReference>
<feature type="domain" description="Disease resistance N-terminal" evidence="9">
    <location>
        <begin position="196"/>
        <end position="278"/>
    </location>
</feature>
<dbReference type="Proteomes" id="UP001172457">
    <property type="component" value="Chromosome 3"/>
</dbReference>
<evidence type="ECO:0000256" key="5">
    <source>
        <dbReference type="ARBA" id="ARBA00022821"/>
    </source>
</evidence>
<keyword evidence="7" id="KW-0175">Coiled coil</keyword>
<keyword evidence="2" id="KW-0433">Leucine-rich repeat</keyword>
<evidence type="ECO:0000259" key="8">
    <source>
        <dbReference type="Pfam" id="PF00931"/>
    </source>
</evidence>
<dbReference type="Pfam" id="PF23559">
    <property type="entry name" value="WHD_DRP"/>
    <property type="match status" value="1"/>
</dbReference>
<dbReference type="FunFam" id="3.40.50.300:FF:001091">
    <property type="entry name" value="Probable disease resistance protein At1g61300"/>
    <property type="match status" value="1"/>
</dbReference>
<dbReference type="InterPro" id="IPR058922">
    <property type="entry name" value="WHD_DRP"/>
</dbReference>
<comment type="caution">
    <text evidence="12">The sequence shown here is derived from an EMBL/GenBank/DDBJ whole genome shotgun (WGS) entry which is preliminary data.</text>
</comment>
<dbReference type="PANTHER" id="PTHR36766:SF61">
    <property type="entry name" value="NB-ARC DOMAIN DISEASE RESISTANCE PROTEIN"/>
    <property type="match status" value="1"/>
</dbReference>
<dbReference type="Gene3D" id="3.80.10.10">
    <property type="entry name" value="Ribonuclease Inhibitor"/>
    <property type="match status" value="4"/>
</dbReference>
<keyword evidence="13" id="KW-1185">Reference proteome</keyword>
<evidence type="ECO:0000256" key="7">
    <source>
        <dbReference type="SAM" id="Coils"/>
    </source>
</evidence>
<name>A0AA38WLG0_9ASTR</name>
<accession>A0AA38WLG0</accession>
<dbReference type="PRINTS" id="PR00364">
    <property type="entry name" value="DISEASERSIST"/>
</dbReference>
<dbReference type="InterPro" id="IPR055414">
    <property type="entry name" value="LRR_R13L4/SHOC2-like"/>
</dbReference>
<dbReference type="Gene3D" id="1.20.5.4130">
    <property type="match status" value="1"/>
</dbReference>
<dbReference type="FunFam" id="1.10.10.10:FF:000322">
    <property type="entry name" value="Probable disease resistance protein At1g63360"/>
    <property type="match status" value="1"/>
</dbReference>
<evidence type="ECO:0000313" key="12">
    <source>
        <dbReference type="EMBL" id="KAJ9556760.1"/>
    </source>
</evidence>
<dbReference type="PANTHER" id="PTHR36766">
    <property type="entry name" value="PLANT BROAD-SPECTRUM MILDEW RESISTANCE PROTEIN RPW8"/>
    <property type="match status" value="1"/>
</dbReference>
<evidence type="ECO:0000256" key="3">
    <source>
        <dbReference type="ARBA" id="ARBA00022737"/>
    </source>
</evidence>
<organism evidence="12 13">
    <name type="scientific">Centaurea solstitialis</name>
    <name type="common">yellow star-thistle</name>
    <dbReference type="NCBI Taxonomy" id="347529"/>
    <lineage>
        <taxon>Eukaryota</taxon>
        <taxon>Viridiplantae</taxon>
        <taxon>Streptophyta</taxon>
        <taxon>Embryophyta</taxon>
        <taxon>Tracheophyta</taxon>
        <taxon>Spermatophyta</taxon>
        <taxon>Magnoliopsida</taxon>
        <taxon>eudicotyledons</taxon>
        <taxon>Gunneridae</taxon>
        <taxon>Pentapetalae</taxon>
        <taxon>asterids</taxon>
        <taxon>campanulids</taxon>
        <taxon>Asterales</taxon>
        <taxon>Asteraceae</taxon>
        <taxon>Carduoideae</taxon>
        <taxon>Cardueae</taxon>
        <taxon>Centaureinae</taxon>
        <taxon>Centaurea</taxon>
    </lineage>
</organism>
<protein>
    <submittedName>
        <fullName evidence="12">Uncharacterized protein</fullName>
    </submittedName>
</protein>
<dbReference type="Gene3D" id="3.40.50.300">
    <property type="entry name" value="P-loop containing nucleotide triphosphate hydrolases"/>
    <property type="match status" value="1"/>
</dbReference>
<evidence type="ECO:0000256" key="2">
    <source>
        <dbReference type="ARBA" id="ARBA00022614"/>
    </source>
</evidence>
<feature type="domain" description="NB-ARC" evidence="8">
    <location>
        <begin position="358"/>
        <end position="527"/>
    </location>
</feature>
<evidence type="ECO:0000256" key="6">
    <source>
        <dbReference type="ARBA" id="ARBA00022840"/>
    </source>
</evidence>
<dbReference type="InterPro" id="IPR032675">
    <property type="entry name" value="LRR_dom_sf"/>
</dbReference>
<keyword evidence="6" id="KW-0067">ATP-binding</keyword>
<dbReference type="InterPro" id="IPR002182">
    <property type="entry name" value="NB-ARC"/>
</dbReference>
<feature type="domain" description="Disease resistance R13L4/SHOC-2-like LRR" evidence="11">
    <location>
        <begin position="762"/>
        <end position="1099"/>
    </location>
</feature>
<dbReference type="EMBL" id="JARYMX010000003">
    <property type="protein sequence ID" value="KAJ9556760.1"/>
    <property type="molecule type" value="Genomic_DNA"/>
</dbReference>
<dbReference type="GO" id="GO:0005524">
    <property type="term" value="F:ATP binding"/>
    <property type="evidence" value="ECO:0007669"/>
    <property type="project" value="UniProtKB-KW"/>
</dbReference>
<dbReference type="SUPFAM" id="SSF52058">
    <property type="entry name" value="L domain-like"/>
    <property type="match status" value="1"/>
</dbReference>
<keyword evidence="5" id="KW-0611">Plant defense</keyword>
<dbReference type="GO" id="GO:0043531">
    <property type="term" value="F:ADP binding"/>
    <property type="evidence" value="ECO:0007669"/>
    <property type="project" value="InterPro"/>
</dbReference>
<gene>
    <name evidence="12" type="ORF">OSB04_011374</name>
</gene>
<dbReference type="Gene3D" id="1.10.8.430">
    <property type="entry name" value="Helical domain of apoptotic protease-activating factors"/>
    <property type="match status" value="1"/>
</dbReference>
<dbReference type="InterPro" id="IPR042197">
    <property type="entry name" value="Apaf_helical"/>
</dbReference>
<dbReference type="Pfam" id="PF18052">
    <property type="entry name" value="Rx_N"/>
    <property type="match status" value="1"/>
</dbReference>
<feature type="coiled-coil region" evidence="7">
    <location>
        <begin position="304"/>
        <end position="331"/>
    </location>
</feature>
<dbReference type="GO" id="GO:0051607">
    <property type="term" value="P:defense response to virus"/>
    <property type="evidence" value="ECO:0007669"/>
    <property type="project" value="UniProtKB-ARBA"/>
</dbReference>
<dbReference type="InterPro" id="IPR041118">
    <property type="entry name" value="Rx_N"/>
</dbReference>
<evidence type="ECO:0000259" key="9">
    <source>
        <dbReference type="Pfam" id="PF18052"/>
    </source>
</evidence>
<feature type="domain" description="Disease resistance protein winged helix" evidence="10">
    <location>
        <begin position="614"/>
        <end position="683"/>
    </location>
</feature>
<dbReference type="InterPro" id="IPR036388">
    <property type="entry name" value="WH-like_DNA-bd_sf"/>
</dbReference>
<dbReference type="InterPro" id="IPR027417">
    <property type="entry name" value="P-loop_NTPase"/>
</dbReference>
<dbReference type="SUPFAM" id="SSF52540">
    <property type="entry name" value="P-loop containing nucleoside triphosphate hydrolases"/>
    <property type="match status" value="1"/>
</dbReference>
<dbReference type="Gene3D" id="1.10.10.10">
    <property type="entry name" value="Winged helix-like DNA-binding domain superfamily/Winged helix DNA-binding domain"/>
    <property type="match status" value="1"/>
</dbReference>
<evidence type="ECO:0000259" key="11">
    <source>
        <dbReference type="Pfam" id="PF23598"/>
    </source>
</evidence>
<sequence>MKPPKPAFHLYPSIQPASPTVLMPENITPAIDSWSEDGKLQRWWWDVICVCVPENGGGGGVCLRRRRWGCRYRCRRPLGKMKKHGDGPPQVGFGVVTGGWSVVGRRKNEVVTEVDRRRVIGNCRWVLGENQDLAGLLENCFHRIKQMAVEGGFVKIKGVVGRVMQVGLGEIKPFHSHPQYTFCSRQNMTDILGVAFLTVLFDKLGSATYNKLAHYAGIHSEVKKCETSLFEIRDLLNDASQKEITNEYIKRWLNRLQHLAYDIDDILDVLATEATYREMNQGLATVTSKVRTFIPTCCTSFSVGTKMHEKLNNITTKLQDLEKEKVSLVLTVIDGKPINMNRKYETSLPDVCGIVGRQDDKETLLYKLLEEEAHNQNFNIVPIVGMGGVGKTTLARLLYNDTQVKDHFKIRAWVCVSGEFDIMKISKSIFEYVTGENKDFADINLLQEALKEHFMEKQFLLVLDDVWSENDEDWDTLVRPFHAGSPGSKIIMTTRKEQLLRKLGYNHLYHLQSLSYDDALSLFSQHALGVSNFESHPTFRLHGEGIVKKCDGLPLALRALGRLLRTKTEEEEWKELLNNEIWKLQKGDGVVPALRLSYHDLPACLKQLFAYCSLFPKDYMFDKEELILLWMAEGFLHQSTTSTSTTERLGHEYFEELLSRSFFQRAPDEESLFVMHDLMNDLATSVAGDFFLRLDNEMVKDVRNHPSENHRHMSFVCDKFMAYKKFKALEGAKSLRTFLATAVGVKESWGPFHLSNKILDDLLRELPLLRVLRLNCLEIYEVPKSIGSLKHLRYLSLCQTRITHLPENVCNLYNLQTLIVYGCHMLSKLPKSFSKLKNLRHFDIRDTPLLNKLPFGISELRSLQTLSKIIIEGDNGFALNELKNLKNLHGKISIKGLDKVPNAMHAQEANLSQKRLSELEVEWGDVFFGSQNEALEKEVLNELKPHNGILKRLKIVSYGGIEFPNWVGDPSFLRLTHVSIRGCKKCTSIPPLGQLPSLKELFIQGMDGLKVVGSELLGTGAFASLEILSFEDMQGWEVWSTDSRVIEVVFPCLKELCIYNCPSLVEVSLEALPSLRVLKVKSSGHGILKSLVHVASSVINLEIGSIAGLTNELWRGVIEYLGTVEEVRIERCDEIRYLWESQVEACKVLVNLRKLEVDHCENLLSLGEKEEDNCGNNLTSLRTLKVLFCKNMKRCCCPYNIETLTIYNCSSITFVSIPTRGQKLKSLIISECGKLLEKEFGGGVAENTRVFTNSSVPLLEVVCIGNWSNLKSINDLQCFVHLTQLKIVNCACLESFPDRELLKLTSLKRMSIQNCPSMDASFPRGFWPPKLCYLTIGKLKKPISKWGPQNFPRSLVALYVVGGLLEDDVSSFSQLSQVLPSSLTLLFIGYFNKLESLSMGLEHLASLQSLHIYQCPKMKDLPETLFVSLLRLVIFQCPYLEERCGRKGFYRHLTSHVPEIQIYSGDTKDMEWYVFSLILVP</sequence>
<evidence type="ECO:0000256" key="1">
    <source>
        <dbReference type="ARBA" id="ARBA00008894"/>
    </source>
</evidence>
<dbReference type="Pfam" id="PF00931">
    <property type="entry name" value="NB-ARC"/>
    <property type="match status" value="1"/>
</dbReference>